<dbReference type="Proteomes" id="UP000053331">
    <property type="component" value="Unassembled WGS sequence"/>
</dbReference>
<name>A0A081EWI2_9EURY</name>
<protein>
    <submittedName>
        <fullName evidence="3">Uncharacterized protein</fullName>
    </submittedName>
</protein>
<feature type="region of interest" description="Disordered" evidence="1">
    <location>
        <begin position="110"/>
        <end position="139"/>
    </location>
</feature>
<keyword evidence="2" id="KW-0812">Transmembrane</keyword>
<evidence type="ECO:0000313" key="3">
    <source>
        <dbReference type="EMBL" id="KDS91770.1"/>
    </source>
</evidence>
<dbReference type="OrthoDB" id="329486at2157"/>
<feature type="compositionally biased region" description="Basic and acidic residues" evidence="1">
    <location>
        <begin position="110"/>
        <end position="119"/>
    </location>
</feature>
<feature type="compositionally biased region" description="Basic and acidic residues" evidence="1">
    <location>
        <begin position="129"/>
        <end position="139"/>
    </location>
</feature>
<keyword evidence="2" id="KW-0472">Membrane</keyword>
<accession>A0A081EWI2</accession>
<proteinExistence type="predicted"/>
<dbReference type="EMBL" id="JNFH02000010">
    <property type="protein sequence ID" value="KDS91770.1"/>
    <property type="molecule type" value="Genomic_DNA"/>
</dbReference>
<evidence type="ECO:0000313" key="4">
    <source>
        <dbReference type="Proteomes" id="UP000053331"/>
    </source>
</evidence>
<feature type="transmembrane region" description="Helical" evidence="2">
    <location>
        <begin position="12"/>
        <end position="34"/>
    </location>
</feature>
<organism evidence="3 4">
    <name type="scientific">Halorubrum saccharovorum</name>
    <dbReference type="NCBI Taxonomy" id="2248"/>
    <lineage>
        <taxon>Archaea</taxon>
        <taxon>Methanobacteriati</taxon>
        <taxon>Methanobacteriota</taxon>
        <taxon>Stenosarchaea group</taxon>
        <taxon>Halobacteria</taxon>
        <taxon>Halobacteriales</taxon>
        <taxon>Haloferacaceae</taxon>
        <taxon>Halorubrum</taxon>
    </lineage>
</organism>
<dbReference type="RefSeq" id="WP_050023799.1">
    <property type="nucleotide sequence ID" value="NZ_JNFH02000010.1"/>
</dbReference>
<dbReference type="AlphaFoldDB" id="A0A081EWI2"/>
<keyword evidence="4" id="KW-1185">Reference proteome</keyword>
<keyword evidence="2" id="KW-1133">Transmembrane helix</keyword>
<evidence type="ECO:0000256" key="1">
    <source>
        <dbReference type="SAM" id="MobiDB-lite"/>
    </source>
</evidence>
<sequence>MKLSTRRTVRQWFLDTPPGTATALYGAALGLTALGFLADADSVIFTGIVAAVGLLILRDRVRFDACSNCKNSVIATSERYCSTCGHRLDGLEAAPPIDDRVDERFRPVGLEHLERESARDQAPPPVADGGDRDEHEEAR</sequence>
<evidence type="ECO:0000256" key="2">
    <source>
        <dbReference type="SAM" id="Phobius"/>
    </source>
</evidence>
<feature type="transmembrane region" description="Helical" evidence="2">
    <location>
        <begin position="40"/>
        <end position="57"/>
    </location>
</feature>
<reference evidence="3 4" key="1">
    <citation type="journal article" date="2015" name="Genome Announc.">
        <title>Draft genome sequence of a Halorubrum H3 strain isolated from the burlinskoye salt lake (Altai Krai, Russia).</title>
        <authorList>
            <person name="Rozanov A.S."/>
            <person name="Bryanskaya A.V."/>
            <person name="Malup T.K."/>
            <person name="Kotenko A.V."/>
            <person name="Peltek S.E."/>
        </authorList>
    </citation>
    <scope>NUCLEOTIDE SEQUENCE [LARGE SCALE GENOMIC DNA]</scope>
    <source>
        <strain evidence="3 4">H3</strain>
    </source>
</reference>
<comment type="caution">
    <text evidence="3">The sequence shown here is derived from an EMBL/GenBank/DDBJ whole genome shotgun (WGS) entry which is preliminary data.</text>
</comment>
<gene>
    <name evidence="3" type="ORF">FK85_19355</name>
</gene>